<dbReference type="Proteomes" id="UP001141806">
    <property type="component" value="Unassembled WGS sequence"/>
</dbReference>
<comment type="caution">
    <text evidence="3">The sequence shown here is derived from an EMBL/GenBank/DDBJ whole genome shotgun (WGS) entry which is preliminary data.</text>
</comment>
<evidence type="ECO:0000313" key="4">
    <source>
        <dbReference type="Proteomes" id="UP001141806"/>
    </source>
</evidence>
<keyword evidence="2" id="KW-1133">Transmembrane helix</keyword>
<gene>
    <name evidence="3" type="ORF">NE237_016091</name>
</gene>
<accession>A0A9Q0QRP5</accession>
<feature type="compositionally biased region" description="Low complexity" evidence="1">
    <location>
        <begin position="584"/>
        <end position="594"/>
    </location>
</feature>
<proteinExistence type="predicted"/>
<feature type="compositionally biased region" description="Low complexity" evidence="1">
    <location>
        <begin position="132"/>
        <end position="148"/>
    </location>
</feature>
<feature type="region of interest" description="Disordered" evidence="1">
    <location>
        <begin position="575"/>
        <end position="617"/>
    </location>
</feature>
<dbReference type="PANTHER" id="PTHR36807:SF2">
    <property type="entry name" value="PHOSPHOGLYCOLATE PHOSPHATASE"/>
    <property type="match status" value="1"/>
</dbReference>
<reference evidence="3" key="1">
    <citation type="journal article" date="2023" name="Plant J.">
        <title>The genome of the king protea, Protea cynaroides.</title>
        <authorList>
            <person name="Chang J."/>
            <person name="Duong T.A."/>
            <person name="Schoeman C."/>
            <person name="Ma X."/>
            <person name="Roodt D."/>
            <person name="Barker N."/>
            <person name="Li Z."/>
            <person name="Van de Peer Y."/>
            <person name="Mizrachi E."/>
        </authorList>
    </citation>
    <scope>NUCLEOTIDE SEQUENCE</scope>
    <source>
        <tissue evidence="3">Young leaves</tissue>
    </source>
</reference>
<name>A0A9Q0QRP5_9MAGN</name>
<keyword evidence="2" id="KW-0472">Membrane</keyword>
<dbReference type="OrthoDB" id="2020436at2759"/>
<sequence>MAESGVLPSYDKLHLCRRAFKRSNFRPSNAFSRICQRKHSYGVQKLFVQLSSCKPWELGAPTVKLSRGSQHFREFSLRRCFLGTLTNPESPMSLEWVPVVDQVLLMTSLVLAYMAGVVPSKKDNFGNGNSTAGNNVVPANSASSGSAAKNDERINSESAWDEVKTKLIGALSAIEHDGNSDNIAVEYEKCSPKRPLSLYAVDGGPRLRLICATLQQLEKEVNNISGKCAIITRNDWLDVSSEIIQKSSRPICLKWLEDELYLEGRKPEEALLSVMFEKLKDDDTILQNIKKSGKENLYADVLLFLRFGFRRGVCCYDYKLLSEHEVDILEDLVLTLADGIVGFYLELISVDGKLSSEMNSLGLTICSLSTRSLQKLRNEVALNQWLHQNMESIVLMYEDRFELCTLQVQFLKEQKSETGEFYWWKKLGLRISKPTLSPLSYVVISQLSISLKRTKELRALTGWRYYFSLFLEFSDITMPLVKAIFAKISSAISFFLVSLIGRSLGLIYTGIRQSLGWRFQMHVASLTNYLLFGGTGAFLIAWQQLQHQSKEALTGQFKMMSTASSLPTERFLSENHHPQHTKATHTSSSASTSKQFEAGEHEVPSGPNPISNRRGSS</sequence>
<dbReference type="InterPro" id="IPR022552">
    <property type="entry name" value="UPF_Ycf55"/>
</dbReference>
<feature type="transmembrane region" description="Helical" evidence="2">
    <location>
        <begin position="523"/>
        <end position="542"/>
    </location>
</feature>
<dbReference type="EMBL" id="JAMYWD010000006">
    <property type="protein sequence ID" value="KAJ4969390.1"/>
    <property type="molecule type" value="Genomic_DNA"/>
</dbReference>
<dbReference type="Pfam" id="PF12452">
    <property type="entry name" value="DUF3685"/>
    <property type="match status" value="1"/>
</dbReference>
<keyword evidence="4" id="KW-1185">Reference proteome</keyword>
<keyword evidence="2" id="KW-0812">Transmembrane</keyword>
<dbReference type="PANTHER" id="PTHR36807">
    <property type="entry name" value="PHOSPHOGLYCOLATE PHOSPHATASE"/>
    <property type="match status" value="1"/>
</dbReference>
<protein>
    <submittedName>
        <fullName evidence="3">Uncharacterized protein</fullName>
    </submittedName>
</protein>
<organism evidence="3 4">
    <name type="scientific">Protea cynaroides</name>
    <dbReference type="NCBI Taxonomy" id="273540"/>
    <lineage>
        <taxon>Eukaryota</taxon>
        <taxon>Viridiplantae</taxon>
        <taxon>Streptophyta</taxon>
        <taxon>Embryophyta</taxon>
        <taxon>Tracheophyta</taxon>
        <taxon>Spermatophyta</taxon>
        <taxon>Magnoliopsida</taxon>
        <taxon>Proteales</taxon>
        <taxon>Proteaceae</taxon>
        <taxon>Protea</taxon>
    </lineage>
</organism>
<feature type="region of interest" description="Disordered" evidence="1">
    <location>
        <begin position="124"/>
        <end position="153"/>
    </location>
</feature>
<evidence type="ECO:0000313" key="3">
    <source>
        <dbReference type="EMBL" id="KAJ4969390.1"/>
    </source>
</evidence>
<feature type="transmembrane region" description="Helical" evidence="2">
    <location>
        <begin position="491"/>
        <end position="511"/>
    </location>
</feature>
<evidence type="ECO:0000256" key="2">
    <source>
        <dbReference type="SAM" id="Phobius"/>
    </source>
</evidence>
<feature type="compositionally biased region" description="Polar residues" evidence="1">
    <location>
        <begin position="608"/>
        <end position="617"/>
    </location>
</feature>
<dbReference type="AlphaFoldDB" id="A0A9Q0QRP5"/>
<evidence type="ECO:0000256" key="1">
    <source>
        <dbReference type="SAM" id="MobiDB-lite"/>
    </source>
</evidence>